<dbReference type="SUPFAM" id="SSF53850">
    <property type="entry name" value="Periplasmic binding protein-like II"/>
    <property type="match status" value="1"/>
</dbReference>
<organism evidence="8 9">
    <name type="scientific">Paenibacillus oceani</name>
    <dbReference type="NCBI Taxonomy" id="2772510"/>
    <lineage>
        <taxon>Bacteria</taxon>
        <taxon>Bacillati</taxon>
        <taxon>Bacillota</taxon>
        <taxon>Bacilli</taxon>
        <taxon>Bacillales</taxon>
        <taxon>Paenibacillaceae</taxon>
        <taxon>Paenibacillus</taxon>
    </lineage>
</organism>
<evidence type="ECO:0000313" key="9">
    <source>
        <dbReference type="Proteomes" id="UP000639396"/>
    </source>
</evidence>
<protein>
    <submittedName>
        <fullName evidence="8">Extracellular solute-binding protein</fullName>
    </submittedName>
</protein>
<dbReference type="InterPro" id="IPR050490">
    <property type="entry name" value="Bact_solute-bd_prot1"/>
</dbReference>
<keyword evidence="1" id="KW-1003">Cell membrane</keyword>
<dbReference type="RefSeq" id="WP_190925644.1">
    <property type="nucleotide sequence ID" value="NZ_JACXJA010000006.1"/>
</dbReference>
<evidence type="ECO:0000313" key="8">
    <source>
        <dbReference type="EMBL" id="MBD2861536.1"/>
    </source>
</evidence>
<dbReference type="Proteomes" id="UP000639396">
    <property type="component" value="Unassembled WGS sequence"/>
</dbReference>
<feature type="chain" id="PRO_5037687622" evidence="7">
    <location>
        <begin position="27"/>
        <end position="437"/>
    </location>
</feature>
<dbReference type="Pfam" id="PF01547">
    <property type="entry name" value="SBP_bac_1"/>
    <property type="match status" value="1"/>
</dbReference>
<keyword evidence="4" id="KW-0564">Palmitate</keyword>
<name>A0A927C8N8_9BACL</name>
<dbReference type="InterPro" id="IPR006059">
    <property type="entry name" value="SBP"/>
</dbReference>
<gene>
    <name evidence="8" type="ORF">IDH45_05970</name>
</gene>
<evidence type="ECO:0000256" key="7">
    <source>
        <dbReference type="SAM" id="SignalP"/>
    </source>
</evidence>
<dbReference type="EMBL" id="JACXJA010000006">
    <property type="protein sequence ID" value="MBD2861536.1"/>
    <property type="molecule type" value="Genomic_DNA"/>
</dbReference>
<sequence length="437" mass="48890">MKRKSTLWLSMMSAVMLMSACSGEKAAQPGGGKDPGAETPPAAAPKVSTDPVTLKFAINFSWLGEDERKMYIVDPVKKKYPHITIEFINLTEMALDKVIASGTVPDIVQSANPIMYTFSDLGLEDNIEPLIKTHGFDTSKINKVGLDAVKISSGKDYLTGLPWTIAFNATYYNKDIFDKFGVAYPKDGMTWEEMRELARKVTRKEGEIQFRGLEPDVPSRMASVLSAGFVDPKTRKATLDTEGWKRTFEYMKSVYEIPGNEKYAWVPSAFDQFIKSRTLAMYPGLNHFPNFKGVENMNWDIVQYPQFKDKPNTGMQVDEWILHITKQSKYKDQAFQVLASILSEDVQMDMSRNGRFPILQNKAIQDEFGKNIPYLQGKNLKAIFLTQPAAPVPPSKDGAAGQAISQEAFKKVMNGTDINSALREADDALNKKIAESN</sequence>
<evidence type="ECO:0000256" key="1">
    <source>
        <dbReference type="ARBA" id="ARBA00022475"/>
    </source>
</evidence>
<evidence type="ECO:0000256" key="2">
    <source>
        <dbReference type="ARBA" id="ARBA00022729"/>
    </source>
</evidence>
<dbReference type="PANTHER" id="PTHR43649:SF33">
    <property type="entry name" value="POLYGALACTURONAN_RHAMNOGALACTURONAN-BINDING PROTEIN YTCQ"/>
    <property type="match status" value="1"/>
</dbReference>
<dbReference type="Gene3D" id="3.40.190.10">
    <property type="entry name" value="Periplasmic binding protein-like II"/>
    <property type="match status" value="1"/>
</dbReference>
<keyword evidence="9" id="KW-1185">Reference proteome</keyword>
<reference evidence="8" key="1">
    <citation type="submission" date="2020-09" db="EMBL/GenBank/DDBJ databases">
        <title>A novel bacterium of genus Paenibacillus, isolated from South China Sea.</title>
        <authorList>
            <person name="Huang H."/>
            <person name="Mo K."/>
            <person name="Hu Y."/>
        </authorList>
    </citation>
    <scope>NUCLEOTIDE SEQUENCE</scope>
    <source>
        <strain evidence="8">IB182363</strain>
    </source>
</reference>
<evidence type="ECO:0000256" key="5">
    <source>
        <dbReference type="ARBA" id="ARBA00023288"/>
    </source>
</evidence>
<keyword evidence="3" id="KW-0472">Membrane</keyword>
<feature type="region of interest" description="Disordered" evidence="6">
    <location>
        <begin position="25"/>
        <end position="47"/>
    </location>
</feature>
<feature type="signal peptide" evidence="7">
    <location>
        <begin position="1"/>
        <end position="26"/>
    </location>
</feature>
<dbReference type="PANTHER" id="PTHR43649">
    <property type="entry name" value="ARABINOSE-BINDING PROTEIN-RELATED"/>
    <property type="match status" value="1"/>
</dbReference>
<dbReference type="AlphaFoldDB" id="A0A927C8N8"/>
<comment type="caution">
    <text evidence="8">The sequence shown here is derived from an EMBL/GenBank/DDBJ whole genome shotgun (WGS) entry which is preliminary data.</text>
</comment>
<evidence type="ECO:0000256" key="6">
    <source>
        <dbReference type="SAM" id="MobiDB-lite"/>
    </source>
</evidence>
<keyword evidence="5" id="KW-0449">Lipoprotein</keyword>
<evidence type="ECO:0000256" key="4">
    <source>
        <dbReference type="ARBA" id="ARBA00023139"/>
    </source>
</evidence>
<accession>A0A927C8N8</accession>
<keyword evidence="2 7" id="KW-0732">Signal</keyword>
<dbReference type="PROSITE" id="PS51257">
    <property type="entry name" value="PROKAR_LIPOPROTEIN"/>
    <property type="match status" value="1"/>
</dbReference>
<evidence type="ECO:0000256" key="3">
    <source>
        <dbReference type="ARBA" id="ARBA00023136"/>
    </source>
</evidence>
<proteinExistence type="predicted"/>